<dbReference type="AlphaFoldDB" id="A0A1G6G4D5"/>
<protein>
    <submittedName>
        <fullName evidence="3">Uncharacterized protein</fullName>
    </submittedName>
</protein>
<evidence type="ECO:0000259" key="2">
    <source>
        <dbReference type="Pfam" id="PF08522"/>
    </source>
</evidence>
<gene>
    <name evidence="3" type="ORF">SAMN05192581_101352</name>
</gene>
<accession>A0A1G6G4D5</accession>
<dbReference type="InterPro" id="IPR013728">
    <property type="entry name" value="BT_3987-like_N"/>
</dbReference>
<dbReference type="InterPro" id="IPR008979">
    <property type="entry name" value="Galactose-bd-like_sf"/>
</dbReference>
<dbReference type="SUPFAM" id="SSF49785">
    <property type="entry name" value="Galactose-binding domain-like"/>
    <property type="match status" value="1"/>
</dbReference>
<organism evidence="3 4">
    <name type="scientific">Bacteroides ovatus</name>
    <dbReference type="NCBI Taxonomy" id="28116"/>
    <lineage>
        <taxon>Bacteria</taxon>
        <taxon>Pseudomonadati</taxon>
        <taxon>Bacteroidota</taxon>
        <taxon>Bacteroidia</taxon>
        <taxon>Bacteroidales</taxon>
        <taxon>Bacteroidaceae</taxon>
        <taxon>Bacteroides</taxon>
    </lineage>
</organism>
<feature type="domain" description="F5/8 type C" evidence="1">
    <location>
        <begin position="208"/>
        <end position="302"/>
    </location>
</feature>
<name>A0A1G6G4D5_BACOV</name>
<sequence>MNLNKYIIGLLAVGGIFCFQACSDESYDVEGSSLNQVYINMNRWSSTENLQNAFVYEVMRTPVGSTLKSGPEKVKIGVRSTKVASEDITVTLDIDKNTFIGNYSSFPNGVNISLDKHTLTIPAGSMLSSDSVTVEIEDGKWDEFADDSYLLPLKIISVSNAELSEGHSLAYLVVNTAFTNCVEGATSVEGTLVSDRSSWTATYKGADAGRVFFDGNNRSYISQDRSNVELIVDLSKECTGISGFRLTHYGSWYSCSSATVSISVDGESYMNQGSVSLPSYSSPQYIRFYENVNARYLKLDLAPGGYGVVLTEFDMYQNN</sequence>
<dbReference type="Pfam" id="PF08522">
    <property type="entry name" value="BT_3987-like_N"/>
    <property type="match status" value="1"/>
</dbReference>
<dbReference type="Pfam" id="PF00754">
    <property type="entry name" value="F5_F8_type_C"/>
    <property type="match status" value="1"/>
</dbReference>
<dbReference type="EMBL" id="FMYE01000013">
    <property type="protein sequence ID" value="SDB76822.1"/>
    <property type="molecule type" value="Genomic_DNA"/>
</dbReference>
<dbReference type="InterPro" id="IPR000421">
    <property type="entry name" value="FA58C"/>
</dbReference>
<evidence type="ECO:0000313" key="4">
    <source>
        <dbReference type="Proteomes" id="UP000183670"/>
    </source>
</evidence>
<dbReference type="Proteomes" id="UP000183670">
    <property type="component" value="Unassembled WGS sequence"/>
</dbReference>
<dbReference type="RefSeq" id="WP_074557741.1">
    <property type="nucleotide sequence ID" value="NZ_CAKJYZ010000002.1"/>
</dbReference>
<reference evidence="3 4" key="1">
    <citation type="submission" date="2016-10" db="EMBL/GenBank/DDBJ databases">
        <authorList>
            <person name="de Groot N.N."/>
        </authorList>
    </citation>
    <scope>NUCLEOTIDE SEQUENCE [LARGE SCALE GENOMIC DNA]</scope>
    <source>
        <strain evidence="3 4">NLAE-zl-C500</strain>
    </source>
</reference>
<evidence type="ECO:0000313" key="3">
    <source>
        <dbReference type="EMBL" id="SDB76822.1"/>
    </source>
</evidence>
<dbReference type="Gene3D" id="2.60.40.1740">
    <property type="entry name" value="hypothetical protein (bacova_03559)"/>
    <property type="match status" value="1"/>
</dbReference>
<dbReference type="Gene3D" id="2.60.120.260">
    <property type="entry name" value="Galactose-binding domain-like"/>
    <property type="match status" value="1"/>
</dbReference>
<evidence type="ECO:0000259" key="1">
    <source>
        <dbReference type="Pfam" id="PF00754"/>
    </source>
</evidence>
<feature type="domain" description="BT-3987-like N-terminal" evidence="2">
    <location>
        <begin position="58"/>
        <end position="161"/>
    </location>
</feature>
<proteinExistence type="predicted"/>